<name>A0A1I7ZQ58_9BILA</name>
<organism evidence="1 2">
    <name type="scientific">Steinernema glaseri</name>
    <dbReference type="NCBI Taxonomy" id="37863"/>
    <lineage>
        <taxon>Eukaryota</taxon>
        <taxon>Metazoa</taxon>
        <taxon>Ecdysozoa</taxon>
        <taxon>Nematoda</taxon>
        <taxon>Chromadorea</taxon>
        <taxon>Rhabditida</taxon>
        <taxon>Tylenchina</taxon>
        <taxon>Panagrolaimomorpha</taxon>
        <taxon>Strongyloidoidea</taxon>
        <taxon>Steinernematidae</taxon>
        <taxon>Steinernema</taxon>
    </lineage>
</organism>
<dbReference type="Proteomes" id="UP000095287">
    <property type="component" value="Unplaced"/>
</dbReference>
<proteinExistence type="predicted"/>
<protein>
    <submittedName>
        <fullName evidence="2">Secreted protein</fullName>
    </submittedName>
</protein>
<evidence type="ECO:0000313" key="2">
    <source>
        <dbReference type="WBParaSite" id="L893_g28504.t1"/>
    </source>
</evidence>
<keyword evidence="1" id="KW-1185">Reference proteome</keyword>
<accession>A0A1I7ZQ58</accession>
<reference evidence="2" key="1">
    <citation type="submission" date="2016-11" db="UniProtKB">
        <authorList>
            <consortium name="WormBaseParasite"/>
        </authorList>
    </citation>
    <scope>IDENTIFICATION</scope>
</reference>
<dbReference type="AlphaFoldDB" id="A0A1I7ZQ58"/>
<evidence type="ECO:0000313" key="1">
    <source>
        <dbReference type="Proteomes" id="UP000095287"/>
    </source>
</evidence>
<dbReference type="WBParaSite" id="L893_g28504.t1">
    <property type="protein sequence ID" value="L893_g28504.t1"/>
    <property type="gene ID" value="L893_g28504"/>
</dbReference>
<sequence length="94" mass="10551">MEAPLLYDLPFQIWTAAAYALAHPVLEAQCSFPLCQAWISEFRPWPVLTLKDPSANLANKGSSFVFAFKGDDCEYARTTPSNPARLDPRTSIRF</sequence>